<keyword evidence="1" id="KW-0732">Signal</keyword>
<comment type="caution">
    <text evidence="2">The sequence shown here is derived from an EMBL/GenBank/DDBJ whole genome shotgun (WGS) entry which is preliminary data.</text>
</comment>
<proteinExistence type="predicted"/>
<evidence type="ECO:0000313" key="3">
    <source>
        <dbReference type="Proteomes" id="UP000317778"/>
    </source>
</evidence>
<gene>
    <name evidence="2" type="ORF">CEE36_06660</name>
</gene>
<reference evidence="2 3" key="1">
    <citation type="submission" date="2017-06" db="EMBL/GenBank/DDBJ databases">
        <title>Novel microbial phyla capable of carbon fixation and sulfur reduction in deep-sea sediments.</title>
        <authorList>
            <person name="Huang J."/>
            <person name="Baker B."/>
            <person name="Wang Y."/>
        </authorList>
    </citation>
    <scope>NUCLEOTIDE SEQUENCE [LARGE SCALE GENOMIC DNA]</scope>
    <source>
        <strain evidence="2">B3_TA06</strain>
    </source>
</reference>
<sequence length="252" mass="28673">MKRSINRRSWFVGLFFALALPAMAIGASEYPEELGFLAEITTPDYLAAGGIIALLDSTEKVVLEAPVRFYWEAEEEKFALDIRLPGGAPAIYMLGIADTVWIYDFARRVKLTAFRDQSFPSLSNVPFSAENLLGIFGIFPKGFTETDTFYREGSLLAVEQDRVIFSFDSESKQLLNMTRGESTITFHDFSVDKKWMWPARIEMNASLFFPFQDAASTRVNIRTVSLKRQRKDNLFDVDPPPNMERAFDMRGL</sequence>
<evidence type="ECO:0008006" key="4">
    <source>
        <dbReference type="Google" id="ProtNLM"/>
    </source>
</evidence>
<organism evidence="2 3">
    <name type="scientific">candidate division TA06 bacterium B3_TA06</name>
    <dbReference type="NCBI Taxonomy" id="2012487"/>
    <lineage>
        <taxon>Bacteria</taxon>
        <taxon>Bacteria division TA06</taxon>
    </lineage>
</organism>
<evidence type="ECO:0000313" key="2">
    <source>
        <dbReference type="EMBL" id="TKJ42759.1"/>
    </source>
</evidence>
<feature type="signal peptide" evidence="1">
    <location>
        <begin position="1"/>
        <end position="24"/>
    </location>
</feature>
<protein>
    <recommendedName>
        <fullName evidence="4">DUF4292 domain-containing protein</fullName>
    </recommendedName>
</protein>
<dbReference type="EMBL" id="NJBO01000009">
    <property type="protein sequence ID" value="TKJ42759.1"/>
    <property type="molecule type" value="Genomic_DNA"/>
</dbReference>
<name>A0A532V6D9_UNCT6</name>
<evidence type="ECO:0000256" key="1">
    <source>
        <dbReference type="SAM" id="SignalP"/>
    </source>
</evidence>
<feature type="chain" id="PRO_5021790497" description="DUF4292 domain-containing protein" evidence="1">
    <location>
        <begin position="25"/>
        <end position="252"/>
    </location>
</feature>
<accession>A0A532V6D9</accession>
<dbReference type="Proteomes" id="UP000317778">
    <property type="component" value="Unassembled WGS sequence"/>
</dbReference>
<dbReference type="AlphaFoldDB" id="A0A532V6D9"/>